<dbReference type="Gene3D" id="4.10.240.10">
    <property type="entry name" value="Zn(2)-C6 fungal-type DNA-binding domain"/>
    <property type="match status" value="1"/>
</dbReference>
<evidence type="ECO:0000256" key="6">
    <source>
        <dbReference type="SAM" id="MobiDB-lite"/>
    </source>
</evidence>
<comment type="caution">
    <text evidence="8">The sequence shown here is derived from an EMBL/GenBank/DDBJ whole genome shotgun (WGS) entry which is preliminary data.</text>
</comment>
<reference evidence="8 9" key="1">
    <citation type="submission" date="2016-07" db="EMBL/GenBank/DDBJ databases">
        <title>Pervasive Adenine N6-methylation of Active Genes in Fungi.</title>
        <authorList>
            <consortium name="DOE Joint Genome Institute"/>
            <person name="Mondo S.J."/>
            <person name="Dannebaum R.O."/>
            <person name="Kuo R.C."/>
            <person name="Labutti K."/>
            <person name="Haridas S."/>
            <person name="Kuo A."/>
            <person name="Salamov A."/>
            <person name="Ahrendt S.R."/>
            <person name="Lipzen A."/>
            <person name="Sullivan W."/>
            <person name="Andreopoulos W.B."/>
            <person name="Clum A."/>
            <person name="Lindquist E."/>
            <person name="Daum C."/>
            <person name="Ramamoorthy G.K."/>
            <person name="Gryganskyi A."/>
            <person name="Culley D."/>
            <person name="Magnuson J.K."/>
            <person name="James T.Y."/>
            <person name="O'Malley M.A."/>
            <person name="Stajich J.E."/>
            <person name="Spatafora J.W."/>
            <person name="Visel A."/>
            <person name="Grigoriev I.V."/>
        </authorList>
    </citation>
    <scope>NUCLEOTIDE SEQUENCE [LARGE SCALE GENOMIC DNA]</scope>
    <source>
        <strain evidence="8 9">NRRL 1336</strain>
    </source>
</reference>
<dbReference type="GO" id="GO:0008270">
    <property type="term" value="F:zinc ion binding"/>
    <property type="evidence" value="ECO:0007669"/>
    <property type="project" value="InterPro"/>
</dbReference>
<evidence type="ECO:0000313" key="9">
    <source>
        <dbReference type="Proteomes" id="UP000193560"/>
    </source>
</evidence>
<dbReference type="InterPro" id="IPR050815">
    <property type="entry name" value="TF_fung"/>
</dbReference>
<feature type="compositionally biased region" description="Polar residues" evidence="6">
    <location>
        <begin position="121"/>
        <end position="141"/>
    </location>
</feature>
<evidence type="ECO:0000256" key="3">
    <source>
        <dbReference type="ARBA" id="ARBA00023015"/>
    </source>
</evidence>
<evidence type="ECO:0000313" key="8">
    <source>
        <dbReference type="EMBL" id="ORZ16570.1"/>
    </source>
</evidence>
<proteinExistence type="predicted"/>
<dbReference type="InterPro" id="IPR036864">
    <property type="entry name" value="Zn2-C6_fun-type_DNA-bd_sf"/>
</dbReference>
<dbReference type="PROSITE" id="PS50048">
    <property type="entry name" value="ZN2_CY6_FUNGAL_2"/>
    <property type="match status" value="1"/>
</dbReference>
<keyword evidence="2" id="KW-0479">Metal-binding</keyword>
<dbReference type="GO" id="GO:0005634">
    <property type="term" value="C:nucleus"/>
    <property type="evidence" value="ECO:0007669"/>
    <property type="project" value="UniProtKB-SubCell"/>
</dbReference>
<feature type="compositionally biased region" description="Low complexity" evidence="6">
    <location>
        <begin position="80"/>
        <end position="94"/>
    </location>
</feature>
<evidence type="ECO:0000259" key="7">
    <source>
        <dbReference type="PROSITE" id="PS50048"/>
    </source>
</evidence>
<protein>
    <recommendedName>
        <fullName evidence="7">Zn(2)-C6 fungal-type domain-containing protein</fullName>
    </recommendedName>
</protein>
<sequence length="461" mass="52754">MNVLKKVPCEECRNQKRRCNGNHPCERCGRLQLACVYLKNSTPDDAEFIQLAKEAALNEQVAFLEDQLDEMDTAVQTMKQQQRQQQQQQQQQQQYPTSDTPSLTSDDNSSVDSHDSPTPPITNSRDSYQLTTTNRSSSTPSWTLEVTKGSLCFKTQVKTHGDLLYHAQNLTQVIQLNDIIPFGVPRDPDRCILMQTMGVRLLYKSNKTRYKNALLILENISGTWKNDDCVNNDLALTATNPVLSPPLGTTLALVFAYVECPHFYHWAIGIPTFYRLFIQPLMDDQPVPPVSSALYAFCAVICTMNCDHVSKVLPGSLLPYYGQFYYEQARLSLADRFDDTSLELVTTYVFMAVYHWNLSQEDKSIRYADMAQRMAYLVLATDFDETSGQQYLDNSNSKDDTVHFYRIITYLKQTCAYEKGKEWHHSAIQVEPFLQPCQQHASFRTNPGFYDTMLTTANYRN</sequence>
<organism evidence="8 9">
    <name type="scientific">Absidia repens</name>
    <dbReference type="NCBI Taxonomy" id="90262"/>
    <lineage>
        <taxon>Eukaryota</taxon>
        <taxon>Fungi</taxon>
        <taxon>Fungi incertae sedis</taxon>
        <taxon>Mucoromycota</taxon>
        <taxon>Mucoromycotina</taxon>
        <taxon>Mucoromycetes</taxon>
        <taxon>Mucorales</taxon>
        <taxon>Cunninghamellaceae</taxon>
        <taxon>Absidia</taxon>
    </lineage>
</organism>
<dbReference type="GO" id="GO:0000981">
    <property type="term" value="F:DNA-binding transcription factor activity, RNA polymerase II-specific"/>
    <property type="evidence" value="ECO:0007669"/>
    <property type="project" value="InterPro"/>
</dbReference>
<dbReference type="OrthoDB" id="3971593at2759"/>
<dbReference type="EMBL" id="MCGE01000011">
    <property type="protein sequence ID" value="ORZ16570.1"/>
    <property type="molecule type" value="Genomic_DNA"/>
</dbReference>
<keyword evidence="9" id="KW-1185">Reference proteome</keyword>
<dbReference type="SMART" id="SM00066">
    <property type="entry name" value="GAL4"/>
    <property type="match status" value="1"/>
</dbReference>
<gene>
    <name evidence="8" type="ORF">BCR42DRAFT_38543</name>
</gene>
<keyword evidence="5" id="KW-0539">Nucleus</keyword>
<dbReference type="PANTHER" id="PTHR47338:SF5">
    <property type="entry name" value="ZN(II)2CYS6 TRANSCRIPTION FACTOR (EUROFUNG)"/>
    <property type="match status" value="1"/>
</dbReference>
<dbReference type="PROSITE" id="PS00463">
    <property type="entry name" value="ZN2_CY6_FUNGAL_1"/>
    <property type="match status" value="1"/>
</dbReference>
<dbReference type="Proteomes" id="UP000193560">
    <property type="component" value="Unassembled WGS sequence"/>
</dbReference>
<dbReference type="PANTHER" id="PTHR47338">
    <property type="entry name" value="ZN(II)2CYS6 TRANSCRIPTION FACTOR (EUROFUNG)-RELATED"/>
    <property type="match status" value="1"/>
</dbReference>
<evidence type="ECO:0000256" key="1">
    <source>
        <dbReference type="ARBA" id="ARBA00004123"/>
    </source>
</evidence>
<dbReference type="Pfam" id="PF00172">
    <property type="entry name" value="Zn_clus"/>
    <property type="match status" value="1"/>
</dbReference>
<dbReference type="CDD" id="cd00067">
    <property type="entry name" value="GAL4"/>
    <property type="match status" value="1"/>
</dbReference>
<dbReference type="SUPFAM" id="SSF57701">
    <property type="entry name" value="Zn2/Cys6 DNA-binding domain"/>
    <property type="match status" value="1"/>
</dbReference>
<dbReference type="CDD" id="cd12148">
    <property type="entry name" value="fungal_TF_MHR"/>
    <property type="match status" value="1"/>
</dbReference>
<accession>A0A1X2IHQ0</accession>
<evidence type="ECO:0000256" key="5">
    <source>
        <dbReference type="ARBA" id="ARBA00023242"/>
    </source>
</evidence>
<name>A0A1X2IHQ0_9FUNG</name>
<comment type="subcellular location">
    <subcellularLocation>
        <location evidence="1">Nucleus</location>
    </subcellularLocation>
</comment>
<keyword evidence="4" id="KW-0804">Transcription</keyword>
<evidence type="ECO:0000256" key="4">
    <source>
        <dbReference type="ARBA" id="ARBA00023163"/>
    </source>
</evidence>
<evidence type="ECO:0000256" key="2">
    <source>
        <dbReference type="ARBA" id="ARBA00022723"/>
    </source>
</evidence>
<keyword evidence="3" id="KW-0805">Transcription regulation</keyword>
<dbReference type="AlphaFoldDB" id="A0A1X2IHQ0"/>
<feature type="region of interest" description="Disordered" evidence="6">
    <location>
        <begin position="75"/>
        <end position="141"/>
    </location>
</feature>
<feature type="compositionally biased region" description="Polar residues" evidence="6">
    <location>
        <begin position="95"/>
        <end position="104"/>
    </location>
</feature>
<dbReference type="InterPro" id="IPR001138">
    <property type="entry name" value="Zn2Cys6_DnaBD"/>
</dbReference>
<feature type="domain" description="Zn(2)-C6 fungal-type" evidence="7">
    <location>
        <begin position="8"/>
        <end position="37"/>
    </location>
</feature>